<evidence type="ECO:0000313" key="2">
    <source>
        <dbReference type="EMBL" id="CAD7651598.1"/>
    </source>
</evidence>
<organism evidence="2">
    <name type="scientific">Oppiella nova</name>
    <dbReference type="NCBI Taxonomy" id="334625"/>
    <lineage>
        <taxon>Eukaryota</taxon>
        <taxon>Metazoa</taxon>
        <taxon>Ecdysozoa</taxon>
        <taxon>Arthropoda</taxon>
        <taxon>Chelicerata</taxon>
        <taxon>Arachnida</taxon>
        <taxon>Acari</taxon>
        <taxon>Acariformes</taxon>
        <taxon>Sarcoptiformes</taxon>
        <taxon>Oribatida</taxon>
        <taxon>Brachypylina</taxon>
        <taxon>Oppioidea</taxon>
        <taxon>Oppiidae</taxon>
        <taxon>Oppiella</taxon>
    </lineage>
</organism>
<proteinExistence type="predicted"/>
<dbReference type="Proteomes" id="UP000728032">
    <property type="component" value="Unassembled WGS sequence"/>
</dbReference>
<protein>
    <submittedName>
        <fullName evidence="2">Uncharacterized protein</fullName>
    </submittedName>
</protein>
<sequence length="199" mass="22535">MSKLVIVISMVLAIGLVSAHNLTPEDMKQAKLVFCGKCKDEKVQKELVNFAQCARNDYKDEVDKIISIKQANSSDQDKCMKLIKDEFDAFNKANPDGMTKIMKCFHDNVKKEDLAKCTCKDDGVKADISKFLDCVMGHYPKELSNIMAIRETTIDNRDECVAQIQAEIETYTRADPTRVIQVMDCFRANVVTQHLTKCQ</sequence>
<dbReference type="EMBL" id="CAJPVJ010004763">
    <property type="protein sequence ID" value="CAG2168895.1"/>
    <property type="molecule type" value="Genomic_DNA"/>
</dbReference>
<accession>A0A7R9QN51</accession>
<keyword evidence="3" id="KW-1185">Reference proteome</keyword>
<keyword evidence="1" id="KW-0732">Signal</keyword>
<reference evidence="2" key="1">
    <citation type="submission" date="2020-11" db="EMBL/GenBank/DDBJ databases">
        <authorList>
            <person name="Tran Van P."/>
        </authorList>
    </citation>
    <scope>NUCLEOTIDE SEQUENCE</scope>
</reference>
<feature type="signal peptide" evidence="1">
    <location>
        <begin position="1"/>
        <end position="19"/>
    </location>
</feature>
<gene>
    <name evidence="2" type="ORF">ONB1V03_LOCUS8379</name>
</gene>
<evidence type="ECO:0000256" key="1">
    <source>
        <dbReference type="SAM" id="SignalP"/>
    </source>
</evidence>
<dbReference type="AlphaFoldDB" id="A0A7R9QN51"/>
<name>A0A7R9QN51_9ACAR</name>
<evidence type="ECO:0000313" key="3">
    <source>
        <dbReference type="Proteomes" id="UP000728032"/>
    </source>
</evidence>
<feature type="chain" id="PRO_5036211863" evidence="1">
    <location>
        <begin position="20"/>
        <end position="199"/>
    </location>
</feature>
<dbReference type="EMBL" id="OC919588">
    <property type="protein sequence ID" value="CAD7651598.1"/>
    <property type="molecule type" value="Genomic_DNA"/>
</dbReference>